<evidence type="ECO:0000256" key="5">
    <source>
        <dbReference type="PROSITE-ProRule" id="PRU00169"/>
    </source>
</evidence>
<dbReference type="Gene3D" id="3.30.565.10">
    <property type="entry name" value="Histidine kinase-like ATPase, C-terminal domain"/>
    <property type="match status" value="1"/>
</dbReference>
<dbReference type="SMART" id="SM00387">
    <property type="entry name" value="HATPase_c"/>
    <property type="match status" value="1"/>
</dbReference>
<dbReference type="PRINTS" id="PR00344">
    <property type="entry name" value="BCTRLSENSOR"/>
</dbReference>
<keyword evidence="3 5" id="KW-0597">Phosphoprotein</keyword>
<organism evidence="8 9">
    <name type="scientific">Desulfomonile tiedjei</name>
    <dbReference type="NCBI Taxonomy" id="2358"/>
    <lineage>
        <taxon>Bacteria</taxon>
        <taxon>Pseudomonadati</taxon>
        <taxon>Thermodesulfobacteriota</taxon>
        <taxon>Desulfomonilia</taxon>
        <taxon>Desulfomonilales</taxon>
        <taxon>Desulfomonilaceae</taxon>
        <taxon>Desulfomonile</taxon>
    </lineage>
</organism>
<feature type="domain" description="Response regulatory" evidence="7">
    <location>
        <begin position="123"/>
        <end position="237"/>
    </location>
</feature>
<dbReference type="SUPFAM" id="SSF55874">
    <property type="entry name" value="ATPase domain of HSP90 chaperone/DNA topoisomerase II/histidine kinase"/>
    <property type="match status" value="1"/>
</dbReference>
<evidence type="ECO:0000259" key="6">
    <source>
        <dbReference type="PROSITE" id="PS50109"/>
    </source>
</evidence>
<dbReference type="CDD" id="cd17546">
    <property type="entry name" value="REC_hyHK_CKI1_RcsC-like"/>
    <property type="match status" value="1"/>
</dbReference>
<evidence type="ECO:0000259" key="7">
    <source>
        <dbReference type="PROSITE" id="PS50110"/>
    </source>
</evidence>
<feature type="domain" description="Histidine kinase" evidence="6">
    <location>
        <begin position="1"/>
        <end position="97"/>
    </location>
</feature>
<dbReference type="Gene3D" id="3.40.50.2300">
    <property type="match status" value="1"/>
</dbReference>
<evidence type="ECO:0000256" key="4">
    <source>
        <dbReference type="ARBA" id="ARBA00023012"/>
    </source>
</evidence>
<dbReference type="SUPFAM" id="SSF52172">
    <property type="entry name" value="CheY-like"/>
    <property type="match status" value="1"/>
</dbReference>
<reference evidence="8" key="1">
    <citation type="submission" date="2020-07" db="EMBL/GenBank/DDBJ databases">
        <title>Huge and variable diversity of episymbiotic CPR bacteria and DPANN archaea in groundwater ecosystems.</title>
        <authorList>
            <person name="He C.Y."/>
            <person name="Keren R."/>
            <person name="Whittaker M."/>
            <person name="Farag I.F."/>
            <person name="Doudna J."/>
            <person name="Cate J.H.D."/>
            <person name="Banfield J.F."/>
        </authorList>
    </citation>
    <scope>NUCLEOTIDE SEQUENCE</scope>
    <source>
        <strain evidence="8">NC_groundwater_1664_Pr3_B-0.1um_52_9</strain>
    </source>
</reference>
<dbReference type="InterPro" id="IPR011006">
    <property type="entry name" value="CheY-like_superfamily"/>
</dbReference>
<dbReference type="PANTHER" id="PTHR45339">
    <property type="entry name" value="HYBRID SIGNAL TRANSDUCTION HISTIDINE KINASE J"/>
    <property type="match status" value="1"/>
</dbReference>
<evidence type="ECO:0000313" key="9">
    <source>
        <dbReference type="Proteomes" id="UP000807825"/>
    </source>
</evidence>
<dbReference type="InterPro" id="IPR004358">
    <property type="entry name" value="Sig_transdc_His_kin-like_C"/>
</dbReference>
<dbReference type="EMBL" id="JACRDE010000484">
    <property type="protein sequence ID" value="MBI5251466.1"/>
    <property type="molecule type" value="Genomic_DNA"/>
</dbReference>
<dbReference type="Pfam" id="PF00072">
    <property type="entry name" value="Response_reg"/>
    <property type="match status" value="1"/>
</dbReference>
<dbReference type="GO" id="GO:0004673">
    <property type="term" value="F:protein histidine kinase activity"/>
    <property type="evidence" value="ECO:0007669"/>
    <property type="project" value="UniProtKB-EC"/>
</dbReference>
<evidence type="ECO:0000256" key="3">
    <source>
        <dbReference type="ARBA" id="ARBA00022553"/>
    </source>
</evidence>
<protein>
    <recommendedName>
        <fullName evidence="2">histidine kinase</fullName>
        <ecNumber evidence="2">2.7.13.3</ecNumber>
    </recommendedName>
</protein>
<accession>A0A9D6V3L4</accession>
<sequence>MRVFHTDSDPGTSNCSPDDGNLVFFEVEDTGIGIAEDEIERLFKYFEQTRSGLKTQTGTGLGLAISREYVRLMGGEMGVSSQVGVRTIFRFHLPVQRGRPKDKAIRPEAVNVVGLKSCGREYSLLVAEDESDSRYLLKQMLEKVGYTVREATNGAEALAAIQESRPHLVLMDGAMPVMDGLEATRRIKMSFHNIPVIMVTASALEEDRGKMLAAGADDVIRKPYREYDLLGSIQAQLGVEYVCCEDSAIVGGEISLLSPSVIPEALTALPADLIEEMREATINGYLDRLRYLLENVANYDGQLANGLRVLAERYEYDTLCHLFSREGK</sequence>
<evidence type="ECO:0000256" key="2">
    <source>
        <dbReference type="ARBA" id="ARBA00012438"/>
    </source>
</evidence>
<dbReference type="Proteomes" id="UP000807825">
    <property type="component" value="Unassembled WGS sequence"/>
</dbReference>
<comment type="caution">
    <text evidence="8">The sequence shown here is derived from an EMBL/GenBank/DDBJ whole genome shotgun (WGS) entry which is preliminary data.</text>
</comment>
<evidence type="ECO:0000313" key="8">
    <source>
        <dbReference type="EMBL" id="MBI5251466.1"/>
    </source>
</evidence>
<gene>
    <name evidence="8" type="ORF">HY912_18410</name>
</gene>
<dbReference type="AlphaFoldDB" id="A0A9D6V3L4"/>
<proteinExistence type="predicted"/>
<feature type="modified residue" description="4-aspartylphosphate" evidence="5">
    <location>
        <position position="172"/>
    </location>
</feature>
<dbReference type="InterPro" id="IPR001789">
    <property type="entry name" value="Sig_transdc_resp-reg_receiver"/>
</dbReference>
<dbReference type="Pfam" id="PF02518">
    <property type="entry name" value="HATPase_c"/>
    <property type="match status" value="1"/>
</dbReference>
<comment type="catalytic activity">
    <reaction evidence="1">
        <text>ATP + protein L-histidine = ADP + protein N-phospho-L-histidine.</text>
        <dbReference type="EC" id="2.7.13.3"/>
    </reaction>
</comment>
<keyword evidence="4" id="KW-0902">Two-component regulatory system</keyword>
<evidence type="ECO:0000256" key="1">
    <source>
        <dbReference type="ARBA" id="ARBA00000085"/>
    </source>
</evidence>
<dbReference type="SMART" id="SM00448">
    <property type="entry name" value="REC"/>
    <property type="match status" value="1"/>
</dbReference>
<dbReference type="EC" id="2.7.13.3" evidence="2"/>
<dbReference type="InterPro" id="IPR003594">
    <property type="entry name" value="HATPase_dom"/>
</dbReference>
<dbReference type="PROSITE" id="PS50109">
    <property type="entry name" value="HIS_KIN"/>
    <property type="match status" value="1"/>
</dbReference>
<dbReference type="InterPro" id="IPR036890">
    <property type="entry name" value="HATPase_C_sf"/>
</dbReference>
<dbReference type="PROSITE" id="PS50110">
    <property type="entry name" value="RESPONSE_REGULATORY"/>
    <property type="match status" value="1"/>
</dbReference>
<name>A0A9D6V3L4_9BACT</name>
<dbReference type="PANTHER" id="PTHR45339:SF1">
    <property type="entry name" value="HYBRID SIGNAL TRANSDUCTION HISTIDINE KINASE J"/>
    <property type="match status" value="1"/>
</dbReference>
<dbReference type="GO" id="GO:0000160">
    <property type="term" value="P:phosphorelay signal transduction system"/>
    <property type="evidence" value="ECO:0007669"/>
    <property type="project" value="UniProtKB-KW"/>
</dbReference>
<dbReference type="InterPro" id="IPR005467">
    <property type="entry name" value="His_kinase_dom"/>
</dbReference>